<accession>A0ACB8DXA5</accession>
<name>A0ACB8DXA5_DERSI</name>
<evidence type="ECO:0000313" key="1">
    <source>
        <dbReference type="EMBL" id="KAH7978976.1"/>
    </source>
</evidence>
<organism evidence="1 2">
    <name type="scientific">Dermacentor silvarum</name>
    <name type="common">Tick</name>
    <dbReference type="NCBI Taxonomy" id="543639"/>
    <lineage>
        <taxon>Eukaryota</taxon>
        <taxon>Metazoa</taxon>
        <taxon>Ecdysozoa</taxon>
        <taxon>Arthropoda</taxon>
        <taxon>Chelicerata</taxon>
        <taxon>Arachnida</taxon>
        <taxon>Acari</taxon>
        <taxon>Parasitiformes</taxon>
        <taxon>Ixodida</taxon>
        <taxon>Ixodoidea</taxon>
        <taxon>Ixodidae</taxon>
        <taxon>Rhipicephalinae</taxon>
        <taxon>Dermacentor</taxon>
    </lineage>
</organism>
<protein>
    <submittedName>
        <fullName evidence="1">Uncharacterized protein</fullName>
    </submittedName>
</protein>
<comment type="caution">
    <text evidence="1">The sequence shown here is derived from an EMBL/GenBank/DDBJ whole genome shotgun (WGS) entry which is preliminary data.</text>
</comment>
<proteinExistence type="predicted"/>
<keyword evidence="2" id="KW-1185">Reference proteome</keyword>
<gene>
    <name evidence="1" type="ORF">HPB49_007608</name>
</gene>
<sequence length="431" mass="47512">MKGLWVRDTRIKILDARILGTSTTALLTTDGPHLPRLVYHGGCEYPWHQFRPARQFCQMCMQSGHRPDVCPNLNTPPKCGLCGGQHETGTKECPKRLKPARMLQPPPARNNAEKRPSRLDGLPKIYNNRWFYSEDSDSASRSQSRSRSGSGTRARQQQAQPPQIRTPPTPMPRKKKQQQPAQDTTKQRERRLSTATGRHILKRIGYPADLDAIQSTTNIPTSYRARVHVAPLPKNMSQSHNEGRRNARVDYLKRTVGRSPRTVYVDAALYKNTSNAAAAVVVDSSYEEVSSISIPHCTVTEAEAAAIVLAVHVSARRRAAVRRVASGQPVFKANCVARRRRAALPVRRKQLGTGVAPAAGTERKAIHHEISSRGPDLMTPGPAGNVSLGQGKYITRGRGKGSLSSPGYPREQTGVLQTDNQYLVCPPNAAQ</sequence>
<dbReference type="Proteomes" id="UP000821865">
    <property type="component" value="Chromosome 1"/>
</dbReference>
<evidence type="ECO:0000313" key="2">
    <source>
        <dbReference type="Proteomes" id="UP000821865"/>
    </source>
</evidence>
<dbReference type="EMBL" id="CM023470">
    <property type="protein sequence ID" value="KAH7978976.1"/>
    <property type="molecule type" value="Genomic_DNA"/>
</dbReference>
<reference evidence="1" key="1">
    <citation type="submission" date="2020-05" db="EMBL/GenBank/DDBJ databases">
        <title>Large-scale comparative analyses of tick genomes elucidate their genetic diversity and vector capacities.</title>
        <authorList>
            <person name="Jia N."/>
            <person name="Wang J."/>
            <person name="Shi W."/>
            <person name="Du L."/>
            <person name="Sun Y."/>
            <person name="Zhan W."/>
            <person name="Jiang J."/>
            <person name="Wang Q."/>
            <person name="Zhang B."/>
            <person name="Ji P."/>
            <person name="Sakyi L.B."/>
            <person name="Cui X."/>
            <person name="Yuan T."/>
            <person name="Jiang B."/>
            <person name="Yang W."/>
            <person name="Lam T.T.-Y."/>
            <person name="Chang Q."/>
            <person name="Ding S."/>
            <person name="Wang X."/>
            <person name="Zhu J."/>
            <person name="Ruan X."/>
            <person name="Zhao L."/>
            <person name="Wei J."/>
            <person name="Que T."/>
            <person name="Du C."/>
            <person name="Cheng J."/>
            <person name="Dai P."/>
            <person name="Han X."/>
            <person name="Huang E."/>
            <person name="Gao Y."/>
            <person name="Liu J."/>
            <person name="Shao H."/>
            <person name="Ye R."/>
            <person name="Li L."/>
            <person name="Wei W."/>
            <person name="Wang X."/>
            <person name="Wang C."/>
            <person name="Yang T."/>
            <person name="Huo Q."/>
            <person name="Li W."/>
            <person name="Guo W."/>
            <person name="Chen H."/>
            <person name="Zhou L."/>
            <person name="Ni X."/>
            <person name="Tian J."/>
            <person name="Zhou Y."/>
            <person name="Sheng Y."/>
            <person name="Liu T."/>
            <person name="Pan Y."/>
            <person name="Xia L."/>
            <person name="Li J."/>
            <person name="Zhao F."/>
            <person name="Cao W."/>
        </authorList>
    </citation>
    <scope>NUCLEOTIDE SEQUENCE</scope>
    <source>
        <strain evidence="1">Dsil-2018</strain>
    </source>
</reference>